<name>A0ABR3KSR6_TRISP</name>
<evidence type="ECO:0000313" key="2">
    <source>
        <dbReference type="Proteomes" id="UP001558632"/>
    </source>
</evidence>
<comment type="caution">
    <text evidence="1">The sequence shown here is derived from an EMBL/GenBank/DDBJ whole genome shotgun (WGS) entry which is preliminary data.</text>
</comment>
<protein>
    <submittedName>
        <fullName evidence="1">PPE family protein</fullName>
    </submittedName>
</protein>
<gene>
    <name evidence="1" type="ORF">TSPI_00729</name>
</gene>
<sequence>MTRMNGILDTRTRRAEAVLTRVARYAAIRVDRAVRLAAPCKHRFRADRVAQLWKQISGGRLTLNGNWSIGWRQRFR</sequence>
<reference evidence="1 2" key="1">
    <citation type="submission" date="2024-07" db="EMBL/GenBank/DDBJ databases">
        <title>Enhanced genomic and transcriptomic resources for Trichinella pseudospiralis and T. spiralis underpin the discovery of pronounced molecular differences between stages and species.</title>
        <authorList>
            <person name="Pasi K.K."/>
            <person name="La Rosa G."/>
            <person name="Gomez-Morales M.A."/>
            <person name="Tosini F."/>
            <person name="Sumanam S."/>
            <person name="Young N.D."/>
            <person name="Chang B.C."/>
            <person name="Robin G.B."/>
        </authorList>
    </citation>
    <scope>NUCLEOTIDE SEQUENCE [LARGE SCALE GENOMIC DNA]</scope>
    <source>
        <strain evidence="1">ISS534</strain>
    </source>
</reference>
<dbReference type="EMBL" id="JBEUSY010000165">
    <property type="protein sequence ID" value="KAL1243696.1"/>
    <property type="molecule type" value="Genomic_DNA"/>
</dbReference>
<evidence type="ECO:0000313" key="1">
    <source>
        <dbReference type="EMBL" id="KAL1243696.1"/>
    </source>
</evidence>
<accession>A0ABR3KSR6</accession>
<keyword evidence="2" id="KW-1185">Reference proteome</keyword>
<dbReference type="Proteomes" id="UP001558632">
    <property type="component" value="Unassembled WGS sequence"/>
</dbReference>
<organism evidence="1 2">
    <name type="scientific">Trichinella spiralis</name>
    <name type="common">Trichina worm</name>
    <dbReference type="NCBI Taxonomy" id="6334"/>
    <lineage>
        <taxon>Eukaryota</taxon>
        <taxon>Metazoa</taxon>
        <taxon>Ecdysozoa</taxon>
        <taxon>Nematoda</taxon>
        <taxon>Enoplea</taxon>
        <taxon>Dorylaimia</taxon>
        <taxon>Trichinellida</taxon>
        <taxon>Trichinellidae</taxon>
        <taxon>Trichinella</taxon>
    </lineage>
</organism>
<proteinExistence type="predicted"/>